<sequence>MVNAFAALTSDVNSLHLNEEIARKSRFRTRIVHGMLPFSMLAFLAQEFPNKSVQFISFHTRFLKAIHYNQTISITIDYFETSKQDNSSSQSFDFTATISKLPHLEKVTEIKGCFDVHHETSKFIFDHNVSRINSLLTDKIIEEQHTLNTLTVDSTESLSFYIDETKLSYFISTIIQAHEPFIKHITLPSTNLIASLLLSTIVGMKIPGRHATFSSFKLKFINEVLLHKKYKLKTSIKRISKASEVIKTLVSIECENQQLAEGEIESLVNPPPTKMLSCFDITQSGLNDLGLKGKVALITGSSRGIGETTAKLLSMLGCKVIITYYKGKNDAQIIATDIKTNGGEALVQQCDVTNEESVKTLYKVISEKIGDIDILINNAVKDFSASDIELLNWDDFLGELEVTLKGTHLCCKYAIPAFKRNNRGKIINLSTIAVANPPAGQAKYISAKSALEGYTKSLAKDLVKNNIQANIVVPNMAETDLVTSIPSAYRHKIAQSRPYGRHVKPIEIAQSIAFLASPWSDAITGQKIVLNLGEPPFA</sequence>
<dbReference type="AlphaFoldDB" id="A0A3B0Z1L9"/>
<dbReference type="Pfam" id="PF01575">
    <property type="entry name" value="MaoC_dehydratas"/>
    <property type="match status" value="1"/>
</dbReference>
<dbReference type="FunFam" id="3.40.50.720:FF:000084">
    <property type="entry name" value="Short-chain dehydrogenase reductase"/>
    <property type="match status" value="1"/>
</dbReference>
<dbReference type="Gene3D" id="3.40.50.720">
    <property type="entry name" value="NAD(P)-binding Rossmann-like Domain"/>
    <property type="match status" value="1"/>
</dbReference>
<accession>A0A3B0Z1L9</accession>
<dbReference type="GO" id="GO:0006635">
    <property type="term" value="P:fatty acid beta-oxidation"/>
    <property type="evidence" value="ECO:0007669"/>
    <property type="project" value="UniProtKB-UniPathway"/>
</dbReference>
<dbReference type="UniPathway" id="UPA00659"/>
<dbReference type="GO" id="GO:0004316">
    <property type="term" value="F:3-oxoacyl-[acyl-carrier-protein] reductase (NADPH) activity"/>
    <property type="evidence" value="ECO:0007669"/>
    <property type="project" value="UniProtKB-EC"/>
</dbReference>
<evidence type="ECO:0000256" key="2">
    <source>
        <dbReference type="ARBA" id="ARBA00006484"/>
    </source>
</evidence>
<dbReference type="SUPFAM" id="SSF54637">
    <property type="entry name" value="Thioesterase/thiol ester dehydrase-isomerase"/>
    <property type="match status" value="1"/>
</dbReference>
<evidence type="ECO:0000256" key="1">
    <source>
        <dbReference type="ARBA" id="ARBA00005005"/>
    </source>
</evidence>
<dbReference type="Gene3D" id="3.10.129.10">
    <property type="entry name" value="Hotdog Thioesterase"/>
    <property type="match status" value="1"/>
</dbReference>
<dbReference type="InterPro" id="IPR002347">
    <property type="entry name" value="SDR_fam"/>
</dbReference>
<dbReference type="CDD" id="cd05233">
    <property type="entry name" value="SDR_c"/>
    <property type="match status" value="1"/>
</dbReference>
<protein>
    <submittedName>
        <fullName evidence="4">3-oxoacyl-[acyl-carrier protein] reductase</fullName>
        <ecNumber evidence="4">1.1.1.100</ecNumber>
    </submittedName>
</protein>
<proteinExistence type="inferred from homology"/>
<comment type="similarity">
    <text evidence="2">Belongs to the short-chain dehydrogenases/reductases (SDR) family.</text>
</comment>
<dbReference type="PRINTS" id="PR00080">
    <property type="entry name" value="SDRFAMILY"/>
</dbReference>
<dbReference type="SUPFAM" id="SSF51735">
    <property type="entry name" value="NAD(P)-binding Rossmann-fold domains"/>
    <property type="match status" value="1"/>
</dbReference>
<evidence type="ECO:0000313" key="4">
    <source>
        <dbReference type="EMBL" id="VAW87158.1"/>
    </source>
</evidence>
<name>A0A3B0Z1L9_9ZZZZ</name>
<keyword evidence="4" id="KW-0560">Oxidoreductase</keyword>
<dbReference type="PRINTS" id="PR00081">
    <property type="entry name" value="GDHRDH"/>
</dbReference>
<dbReference type="CDD" id="cd03441">
    <property type="entry name" value="R_hydratase_like"/>
    <property type="match status" value="1"/>
</dbReference>
<feature type="domain" description="MaoC-like" evidence="3">
    <location>
        <begin position="2"/>
        <end position="85"/>
    </location>
</feature>
<dbReference type="InterPro" id="IPR036291">
    <property type="entry name" value="NAD(P)-bd_dom_sf"/>
</dbReference>
<dbReference type="InterPro" id="IPR002539">
    <property type="entry name" value="MaoC-like_dom"/>
</dbReference>
<reference evidence="4" key="1">
    <citation type="submission" date="2018-06" db="EMBL/GenBank/DDBJ databases">
        <authorList>
            <person name="Zhirakovskaya E."/>
        </authorList>
    </citation>
    <scope>NUCLEOTIDE SEQUENCE</scope>
</reference>
<dbReference type="EC" id="1.1.1.100" evidence="4"/>
<evidence type="ECO:0000259" key="3">
    <source>
        <dbReference type="Pfam" id="PF01575"/>
    </source>
</evidence>
<dbReference type="PANTHER" id="PTHR42879">
    <property type="entry name" value="3-OXOACYL-(ACYL-CARRIER-PROTEIN) REDUCTASE"/>
    <property type="match status" value="1"/>
</dbReference>
<dbReference type="Pfam" id="PF13561">
    <property type="entry name" value="adh_short_C2"/>
    <property type="match status" value="1"/>
</dbReference>
<dbReference type="GO" id="GO:0004300">
    <property type="term" value="F:enoyl-CoA hydratase activity"/>
    <property type="evidence" value="ECO:0007669"/>
    <property type="project" value="UniProtKB-ARBA"/>
</dbReference>
<dbReference type="InterPro" id="IPR050259">
    <property type="entry name" value="SDR"/>
</dbReference>
<dbReference type="InterPro" id="IPR029069">
    <property type="entry name" value="HotDog_dom_sf"/>
</dbReference>
<dbReference type="PANTHER" id="PTHR42879:SF2">
    <property type="entry name" value="3-OXOACYL-[ACYL-CARRIER-PROTEIN] REDUCTASE FABG"/>
    <property type="match status" value="1"/>
</dbReference>
<organism evidence="4">
    <name type="scientific">hydrothermal vent metagenome</name>
    <dbReference type="NCBI Taxonomy" id="652676"/>
    <lineage>
        <taxon>unclassified sequences</taxon>
        <taxon>metagenomes</taxon>
        <taxon>ecological metagenomes</taxon>
    </lineage>
</organism>
<gene>
    <name evidence="4" type="ORF">MNBD_GAMMA16-14</name>
</gene>
<comment type="pathway">
    <text evidence="1">Lipid metabolism; fatty acid beta-oxidation.</text>
</comment>
<dbReference type="EMBL" id="UOFO01000111">
    <property type="protein sequence ID" value="VAW87158.1"/>
    <property type="molecule type" value="Genomic_DNA"/>
</dbReference>